<feature type="compositionally biased region" description="Basic and acidic residues" evidence="1">
    <location>
        <begin position="429"/>
        <end position="449"/>
    </location>
</feature>
<feature type="compositionally biased region" description="Basic and acidic residues" evidence="1">
    <location>
        <begin position="45"/>
        <end position="61"/>
    </location>
</feature>
<evidence type="ECO:0000256" key="1">
    <source>
        <dbReference type="SAM" id="MobiDB-lite"/>
    </source>
</evidence>
<protein>
    <submittedName>
        <fullName evidence="2">DnaJ-like protein MG200</fullName>
    </submittedName>
</protein>
<sequence length="978" mass="107592">MAKLRTAYRTTAAPEHTVPVKRRVKVKDATKVKKSKPKVSKKKRTETTKKAEASQYEEHMHLPSPRAEVQTMYNAPRPVLPSTKMPQVAPEPQMHEPAPSPRIMHAHAKQAEILRTLRPDQDATRSRLLSLLRRQMGVNESTSTMNLDKVTRSIGPSRRSVKSYLESEDSAAGSVGRPSSVSIDWAFRRPEPSLESRQPLPSESARFSDFSYKPESDADRWVESAAERREHETHEPAERTSYQPVDRDAYQPTERKEYQLADSRARPTVPGLGSQAMVDSPEVDREQQAERISPVKAKSVTVGELGWALPKPESPLDSTLDSVLDELTSPETPAVRHALAESTTAPEPVAETESPAKPQAEEPGSPLDSTLGSLVESPISRQPLPSESARFSDFSYKPESDADRWVESAAERREHETHEPAERTSYQPVDRDAYQPTERKEYQLADSRARPTVPGLGSQAMVDSPEVDREQQAERISPVKAKSVTVGELGWALPKPESPLDSTLDSVLDELTSPETPAVRHALAESTTAPEPVAETESPAKPQAEEPGSPLDSTLGSLVESPISRQPLPSESARFSDFSYKPESDADRWVESAAERREHETHEPAERTSYQPVDRDAYQPTERKEYQLADSRARPTVPGLGSQAMVDSPEVDREQQAERISPVKAKSVTVGELGWALPKPESPLDSTLDSVLDELTSPETPAVRHALAESTTAPEPVAETESPAETGEQPDFAASPKPADTRTRPTIPDIGSVPSENLTKSMDDALEFIARARAEKQMAKQAKLSASTSPSRSPPSPKSVEAAEAKVMSPRKVVSATPDWASRQSNLITSFDSAVDATFAHIPEDEDDLAYAVTVMDQPERVSECHWDLILEFCDQIYGGGPDLAIPHERECYREKGRRALAPQRVADLAGVLKSRFKKLVSGLTAEDAVEAQLMVRLNEQSAARVWAPDKVGRLIIGEAGDELLEELLLDAVDDMFG</sequence>
<reference evidence="2" key="1">
    <citation type="submission" date="2021-05" db="EMBL/GenBank/DDBJ databases">
        <title>A free-living protist that lacks canonical eukaryotic 1 DNA replication and segregation systems.</title>
        <authorList>
            <person name="Salas-Leiva D.E."/>
            <person name="Tromer E.C."/>
            <person name="Curtis B.A."/>
            <person name="Jerlstrom-Hultqvist J."/>
            <person name="Kolisko M."/>
            <person name="Yi Z."/>
            <person name="Salas-Leiva J.S."/>
            <person name="Gallot-Lavallee L."/>
            <person name="Kops G.J.P.L."/>
            <person name="Archibald J.M."/>
            <person name="Simpson A.G.B."/>
            <person name="Roger A.J."/>
        </authorList>
    </citation>
    <scope>NUCLEOTIDE SEQUENCE</scope>
    <source>
        <strain evidence="2">BICM</strain>
    </source>
</reference>
<feature type="region of interest" description="Disordered" evidence="1">
    <location>
        <begin position="1"/>
        <end position="67"/>
    </location>
</feature>
<feature type="region of interest" description="Disordered" evidence="1">
    <location>
        <begin position="307"/>
        <end position="479"/>
    </location>
</feature>
<feature type="compositionally biased region" description="Basic and acidic residues" evidence="1">
    <location>
        <begin position="212"/>
        <end position="238"/>
    </location>
</feature>
<feature type="region of interest" description="Disordered" evidence="1">
    <location>
        <begin position="779"/>
        <end position="805"/>
    </location>
</feature>
<organism evidence="2 3">
    <name type="scientific">Carpediemonas membranifera</name>
    <dbReference type="NCBI Taxonomy" id="201153"/>
    <lineage>
        <taxon>Eukaryota</taxon>
        <taxon>Metamonada</taxon>
        <taxon>Carpediemonas-like organisms</taxon>
        <taxon>Carpediemonas</taxon>
    </lineage>
</organism>
<feature type="region of interest" description="Disordered" evidence="1">
    <location>
        <begin position="152"/>
        <end position="178"/>
    </location>
</feature>
<accession>A0A8J6ATI7</accession>
<feature type="compositionally biased region" description="Basic and acidic residues" evidence="1">
    <location>
        <begin position="396"/>
        <end position="422"/>
    </location>
</feature>
<dbReference type="EMBL" id="JAHDYR010000062">
    <property type="protein sequence ID" value="KAG9391110.1"/>
    <property type="molecule type" value="Genomic_DNA"/>
</dbReference>
<comment type="caution">
    <text evidence="2">The sequence shown here is derived from an EMBL/GenBank/DDBJ whole genome shotgun (WGS) entry which is preliminary data.</text>
</comment>
<feature type="region of interest" description="Disordered" evidence="1">
    <location>
        <begin position="491"/>
        <end position="663"/>
    </location>
</feature>
<name>A0A8J6ATI7_9EUKA</name>
<feature type="compositionally biased region" description="Basic and acidic residues" evidence="1">
    <location>
        <begin position="613"/>
        <end position="633"/>
    </location>
</feature>
<evidence type="ECO:0000313" key="2">
    <source>
        <dbReference type="EMBL" id="KAG9391110.1"/>
    </source>
</evidence>
<evidence type="ECO:0000313" key="3">
    <source>
        <dbReference type="Proteomes" id="UP000717585"/>
    </source>
</evidence>
<proteinExistence type="predicted"/>
<feature type="region of interest" description="Disordered" evidence="1">
    <location>
        <begin position="694"/>
        <end position="757"/>
    </location>
</feature>
<keyword evidence="3" id="KW-1185">Reference proteome</keyword>
<feature type="compositionally biased region" description="Basic and acidic residues" evidence="1">
    <location>
        <begin position="245"/>
        <end position="265"/>
    </location>
</feature>
<feature type="compositionally biased region" description="Basic residues" evidence="1">
    <location>
        <begin position="32"/>
        <end position="44"/>
    </location>
</feature>
<gene>
    <name evidence="2" type="ORF">J8273_7384</name>
</gene>
<feature type="region of interest" description="Disordered" evidence="1">
    <location>
        <begin position="191"/>
        <end position="295"/>
    </location>
</feature>
<dbReference type="Proteomes" id="UP000717585">
    <property type="component" value="Unassembled WGS sequence"/>
</dbReference>
<dbReference type="AlphaFoldDB" id="A0A8J6ATI7"/>
<feature type="compositionally biased region" description="Basic and acidic residues" evidence="1">
    <location>
        <begin position="580"/>
        <end position="606"/>
    </location>
</feature>